<evidence type="ECO:0008006" key="3">
    <source>
        <dbReference type="Google" id="ProtNLM"/>
    </source>
</evidence>
<proteinExistence type="predicted"/>
<accession>K6WBF8</accession>
<dbReference type="Proteomes" id="UP000008363">
    <property type="component" value="Unassembled WGS sequence"/>
</dbReference>
<reference evidence="1 2" key="1">
    <citation type="submission" date="2012-08" db="EMBL/GenBank/DDBJ databases">
        <title>Whole genome shotgun sequence of Gordonia rhizosphera NBRC 16068.</title>
        <authorList>
            <person name="Takarada H."/>
            <person name="Isaki S."/>
            <person name="Hosoyama A."/>
            <person name="Tsuchikane K."/>
            <person name="Katsumata H."/>
            <person name="Baba S."/>
            <person name="Ohji S."/>
            <person name="Yamazaki S."/>
            <person name="Fujita N."/>
        </authorList>
    </citation>
    <scope>NUCLEOTIDE SEQUENCE [LARGE SCALE GENOMIC DNA]</scope>
    <source>
        <strain evidence="1 2">NBRC 16068</strain>
    </source>
</reference>
<dbReference type="AlphaFoldDB" id="K6WBF8"/>
<dbReference type="eggNOG" id="ENOG502Z7RY">
    <property type="taxonomic scope" value="Bacteria"/>
</dbReference>
<dbReference type="EMBL" id="BAHC01000065">
    <property type="protein sequence ID" value="GAB89537.1"/>
    <property type="molecule type" value="Genomic_DNA"/>
</dbReference>
<dbReference type="RefSeq" id="WP_006331606.1">
    <property type="nucleotide sequence ID" value="NZ_BAHC01000065.1"/>
</dbReference>
<protein>
    <recommendedName>
        <fullName evidence="3">AttH domain-containing protein</fullName>
    </recommendedName>
</protein>
<feature type="non-terminal residue" evidence="1">
    <location>
        <position position="314"/>
    </location>
</feature>
<dbReference type="STRING" id="1108045.GORHZ_065_00010"/>
<organism evidence="1 2">
    <name type="scientific">Gordonia rhizosphera NBRC 16068</name>
    <dbReference type="NCBI Taxonomy" id="1108045"/>
    <lineage>
        <taxon>Bacteria</taxon>
        <taxon>Bacillati</taxon>
        <taxon>Actinomycetota</taxon>
        <taxon>Actinomycetes</taxon>
        <taxon>Mycobacteriales</taxon>
        <taxon>Gordoniaceae</taxon>
        <taxon>Gordonia</taxon>
    </lineage>
</organism>
<keyword evidence="2" id="KW-1185">Reference proteome</keyword>
<gene>
    <name evidence="1" type="ORF">GORHZ_065_00010</name>
</gene>
<sequence length="314" mass="34728">MLIAFDDYPVHQTSLPLGQAGSGNPNHYDRFWFNGFREDLMFGVAFCSYPNKQLMEGAFSLLTEGRQVSVHASGRMNPDPVDTGLGPLRIEIVEPMRVNRVIVDAPEYDIHADLLYTATTEAFEEAHQTSYAGNRLLMDVTRATQWGTWTGSIEANGTSIDLGTGIHATKDRSWGSRLSPGTTEAAPMGSGGMLFLWSPIHFDDECFHFLVFEHADGTQWLHDAAMVPKPSGPPVRVGHVDHEISWLPEHRRARFVTLSPHTIDADSMGDITLEPLMCFQMKGIGYGHPVWGHGKWHGELAVGSDAFEPADLDP</sequence>
<evidence type="ECO:0000313" key="2">
    <source>
        <dbReference type="Proteomes" id="UP000008363"/>
    </source>
</evidence>
<comment type="caution">
    <text evidence="1">The sequence shown here is derived from an EMBL/GenBank/DDBJ whole genome shotgun (WGS) entry which is preliminary data.</text>
</comment>
<evidence type="ECO:0000313" key="1">
    <source>
        <dbReference type="EMBL" id="GAB89537.1"/>
    </source>
</evidence>
<dbReference type="OrthoDB" id="333076at2"/>
<name>K6WBF8_9ACTN</name>